<evidence type="ECO:0000256" key="1">
    <source>
        <dbReference type="SAM" id="MobiDB-lite"/>
    </source>
</evidence>
<feature type="region of interest" description="Disordered" evidence="1">
    <location>
        <begin position="56"/>
        <end position="88"/>
    </location>
</feature>
<dbReference type="Proteomes" id="UP000214566">
    <property type="component" value="Unassembled WGS sequence"/>
</dbReference>
<dbReference type="AlphaFoldDB" id="A0A238D7M7"/>
<organism evidence="2 3">
    <name type="scientific">Thiomonas delicata</name>
    <name type="common">Thiomonas cuprina</name>
    <dbReference type="NCBI Taxonomy" id="364030"/>
    <lineage>
        <taxon>Bacteria</taxon>
        <taxon>Pseudomonadati</taxon>
        <taxon>Pseudomonadota</taxon>
        <taxon>Betaproteobacteria</taxon>
        <taxon>Burkholderiales</taxon>
        <taxon>Thiomonas</taxon>
    </lineage>
</organism>
<evidence type="ECO:0000313" key="3">
    <source>
        <dbReference type="Proteomes" id="UP000214566"/>
    </source>
</evidence>
<sequence length="88" mass="9938">MTLRLEACARPATSLQWLRLPDLADQAFLEPMRFASGLEYFTWVRSVSRRRSRNVVTSPTCPNRVQGSMVGGVRADTPNTRSCRQRPG</sequence>
<gene>
    <name evidence="2" type="ORF">THIARS_70849</name>
</gene>
<dbReference type="EMBL" id="FLMQ01000056">
    <property type="protein sequence ID" value="SBP89229.1"/>
    <property type="molecule type" value="Genomic_DNA"/>
</dbReference>
<proteinExistence type="predicted"/>
<evidence type="ECO:0000313" key="2">
    <source>
        <dbReference type="EMBL" id="SBP89229.1"/>
    </source>
</evidence>
<keyword evidence="3" id="KW-1185">Reference proteome</keyword>
<accession>A0A238D7M7</accession>
<reference evidence="2 3" key="1">
    <citation type="submission" date="2016-06" db="EMBL/GenBank/DDBJ databases">
        <authorList>
            <person name="Kjaerup R.B."/>
            <person name="Dalgaard T.S."/>
            <person name="Juul-Madsen H.R."/>
        </authorList>
    </citation>
    <scope>NUCLEOTIDE SEQUENCE [LARGE SCALE GENOMIC DNA]</scope>
    <source>
        <strain evidence="2 3">DSM 16361</strain>
    </source>
</reference>
<protein>
    <submittedName>
        <fullName evidence="2">Uncharacterized protein</fullName>
    </submittedName>
</protein>
<name>A0A238D7M7_THIDL</name>